<keyword evidence="18" id="KW-1185">Reference proteome</keyword>
<dbReference type="PROSITE" id="PS50089">
    <property type="entry name" value="ZF_RING_2"/>
    <property type="match status" value="1"/>
</dbReference>
<keyword evidence="6" id="KW-0812">Transmembrane</keyword>
<dbReference type="RefSeq" id="XP_037141929.1">
    <property type="nucleotide sequence ID" value="XM_037286034.1"/>
</dbReference>
<keyword evidence="5" id="KW-0808">Transferase</keyword>
<dbReference type="GO" id="GO:0016567">
    <property type="term" value="P:protein ubiquitination"/>
    <property type="evidence" value="ECO:0007669"/>
    <property type="project" value="UniProtKB-ARBA"/>
</dbReference>
<dbReference type="Proteomes" id="UP000509704">
    <property type="component" value="Chromosome 1"/>
</dbReference>
<dbReference type="InterPro" id="IPR001841">
    <property type="entry name" value="Znf_RING"/>
</dbReference>
<dbReference type="InterPro" id="IPR025654">
    <property type="entry name" value="PEX2/10"/>
</dbReference>
<dbReference type="GO" id="GO:0016562">
    <property type="term" value="P:protein import into peroxisome matrix, receptor recycling"/>
    <property type="evidence" value="ECO:0007669"/>
    <property type="project" value="UniProtKB-ARBA"/>
</dbReference>
<dbReference type="AlphaFoldDB" id="A0A7H9AVI4"/>
<evidence type="ECO:0000256" key="6">
    <source>
        <dbReference type="ARBA" id="ARBA00022692"/>
    </source>
</evidence>
<evidence type="ECO:0000259" key="16">
    <source>
        <dbReference type="PROSITE" id="PS50089"/>
    </source>
</evidence>
<dbReference type="GeneID" id="59233837"/>
<dbReference type="GO" id="GO:0005778">
    <property type="term" value="C:peroxisomal membrane"/>
    <property type="evidence" value="ECO:0007669"/>
    <property type="project" value="UniProtKB-SubCell"/>
</dbReference>
<evidence type="ECO:0000313" key="17">
    <source>
        <dbReference type="EMBL" id="QLG70201.1"/>
    </source>
</evidence>
<comment type="similarity">
    <text evidence="3">Belongs to the pex2/pex10/pex12 family.</text>
</comment>
<evidence type="ECO:0000313" key="18">
    <source>
        <dbReference type="Proteomes" id="UP000509704"/>
    </source>
</evidence>
<keyword evidence="7" id="KW-0479">Metal-binding</keyword>
<dbReference type="SUPFAM" id="SSF57850">
    <property type="entry name" value="RING/U-box"/>
    <property type="match status" value="1"/>
</dbReference>
<evidence type="ECO:0000256" key="11">
    <source>
        <dbReference type="ARBA" id="ARBA00022927"/>
    </source>
</evidence>
<reference evidence="17 18" key="1">
    <citation type="submission" date="2020-07" db="EMBL/GenBank/DDBJ databases">
        <title>The yeast mating-type switching endonuclease HO is a domesticated member of an unorthodox homing genetic element family.</title>
        <authorList>
            <person name="Coughlan A.Y."/>
            <person name="Lombardi L."/>
            <person name="Braun-Galleani S."/>
            <person name="Martos A.R."/>
            <person name="Galeote V."/>
            <person name="Bigey F."/>
            <person name="Dequin S."/>
            <person name="Byrne K.P."/>
            <person name="Wolfe K.H."/>
        </authorList>
    </citation>
    <scope>NUCLEOTIDE SEQUENCE [LARGE SCALE GENOMIC DNA]</scope>
    <source>
        <strain evidence="17 18">NRRL Y-6702</strain>
    </source>
</reference>
<evidence type="ECO:0000256" key="3">
    <source>
        <dbReference type="ARBA" id="ARBA00008704"/>
    </source>
</evidence>
<comment type="pathway">
    <text evidence="2">Protein modification; protein ubiquitination.</text>
</comment>
<evidence type="ECO:0000256" key="8">
    <source>
        <dbReference type="ARBA" id="ARBA00022771"/>
    </source>
</evidence>
<dbReference type="InterPro" id="IPR013083">
    <property type="entry name" value="Znf_RING/FYVE/PHD"/>
</dbReference>
<feature type="domain" description="RING-type" evidence="16">
    <location>
        <begin position="222"/>
        <end position="260"/>
    </location>
</feature>
<keyword evidence="13" id="KW-0472">Membrane</keyword>
<evidence type="ECO:0000256" key="2">
    <source>
        <dbReference type="ARBA" id="ARBA00004906"/>
    </source>
</evidence>
<dbReference type="GO" id="GO:0016740">
    <property type="term" value="F:transferase activity"/>
    <property type="evidence" value="ECO:0007669"/>
    <property type="project" value="UniProtKB-KW"/>
</dbReference>
<evidence type="ECO:0000256" key="7">
    <source>
        <dbReference type="ARBA" id="ARBA00022723"/>
    </source>
</evidence>
<keyword evidence="12" id="KW-1133">Transmembrane helix</keyword>
<evidence type="ECO:0000256" key="13">
    <source>
        <dbReference type="ARBA" id="ARBA00023136"/>
    </source>
</evidence>
<name>A0A7H9AVI4_ZYGMR</name>
<dbReference type="GO" id="GO:0008270">
    <property type="term" value="F:zinc ion binding"/>
    <property type="evidence" value="ECO:0007669"/>
    <property type="project" value="UniProtKB-KW"/>
</dbReference>
<keyword evidence="14" id="KW-0576">Peroxisome</keyword>
<gene>
    <name evidence="17" type="ORF">HG535_0A01390</name>
</gene>
<evidence type="ECO:0000256" key="10">
    <source>
        <dbReference type="ARBA" id="ARBA00022833"/>
    </source>
</evidence>
<proteinExistence type="inferred from homology"/>
<protein>
    <recommendedName>
        <fullName evidence="16">RING-type domain-containing protein</fullName>
    </recommendedName>
</protein>
<dbReference type="PANTHER" id="PTHR23350">
    <property type="entry name" value="PEROXISOME ASSEMBLY PROTEIN 10"/>
    <property type="match status" value="1"/>
</dbReference>
<dbReference type="Gene3D" id="3.30.40.10">
    <property type="entry name" value="Zinc/RING finger domain, C3HC4 (zinc finger)"/>
    <property type="match status" value="1"/>
</dbReference>
<evidence type="ECO:0000256" key="14">
    <source>
        <dbReference type="ARBA" id="ARBA00023140"/>
    </source>
</evidence>
<keyword evidence="11" id="KW-0653">Protein transport</keyword>
<evidence type="ECO:0000256" key="4">
    <source>
        <dbReference type="ARBA" id="ARBA00022448"/>
    </source>
</evidence>
<evidence type="ECO:0000256" key="12">
    <source>
        <dbReference type="ARBA" id="ARBA00022989"/>
    </source>
</evidence>
<evidence type="ECO:0000256" key="15">
    <source>
        <dbReference type="PROSITE-ProRule" id="PRU00175"/>
    </source>
</evidence>
<accession>A0A7H9AVI4</accession>
<dbReference type="OrthoDB" id="1701437at2759"/>
<dbReference type="Pfam" id="PF04757">
    <property type="entry name" value="Pex2_Pex12"/>
    <property type="match status" value="1"/>
</dbReference>
<organism evidence="17 18">
    <name type="scientific">Zygotorulaspora mrakii</name>
    <name type="common">Zygosaccharomyces mrakii</name>
    <dbReference type="NCBI Taxonomy" id="42260"/>
    <lineage>
        <taxon>Eukaryota</taxon>
        <taxon>Fungi</taxon>
        <taxon>Dikarya</taxon>
        <taxon>Ascomycota</taxon>
        <taxon>Saccharomycotina</taxon>
        <taxon>Saccharomycetes</taxon>
        <taxon>Saccharomycetales</taxon>
        <taxon>Saccharomycetaceae</taxon>
        <taxon>Zygotorulaspora</taxon>
    </lineage>
</organism>
<keyword evidence="9" id="KW-0833">Ubl conjugation pathway</keyword>
<keyword evidence="8 15" id="KW-0863">Zinc-finger</keyword>
<sequence length="271" mass="30900">MLRVAQLDSAALDDEVRSIFWRDFQTNLPITRNKEEYQLLLESLVFLFSSKLLAGSFTNTYGSRLSGVSYTCKRRTLYLITTLSGYLESKLSHFVFSSSNRIVTNNSDKLRKAFSYLTTVYSFFDVFLFAKFLSNLSSTYLSPLHRLLGVSFSGSDSSASTFHDNTVYSQIEFQNRQLLWNAILELFNVTLLSNAKWFHRHYSSSSSTDQKHSVASSDDAHCPYCNQFPTNPYVISCCNSTFCYLCVVKVLEWSHCPRCDATANIKASPLY</sequence>
<dbReference type="EMBL" id="CP058604">
    <property type="protein sequence ID" value="QLG70201.1"/>
    <property type="molecule type" value="Genomic_DNA"/>
</dbReference>
<comment type="subcellular location">
    <subcellularLocation>
        <location evidence="1">Peroxisome membrane</location>
        <topology evidence="1">Multi-pass membrane protein</topology>
    </subcellularLocation>
</comment>
<dbReference type="InterPro" id="IPR006845">
    <property type="entry name" value="Pex_N"/>
</dbReference>
<dbReference type="PANTHER" id="PTHR23350:SF4">
    <property type="entry name" value="PEROXISOME BIOGENESIS FACTOR 2"/>
    <property type="match status" value="1"/>
</dbReference>
<evidence type="ECO:0000256" key="1">
    <source>
        <dbReference type="ARBA" id="ARBA00004585"/>
    </source>
</evidence>
<keyword evidence="4" id="KW-0813">Transport</keyword>
<evidence type="ECO:0000256" key="5">
    <source>
        <dbReference type="ARBA" id="ARBA00022679"/>
    </source>
</evidence>
<keyword evidence="10" id="KW-0862">Zinc</keyword>
<evidence type="ECO:0000256" key="9">
    <source>
        <dbReference type="ARBA" id="ARBA00022786"/>
    </source>
</evidence>
<dbReference type="KEGG" id="zmk:HG535_0A01390"/>